<accession>A0A9D4U7J9</accession>
<dbReference type="AlphaFoldDB" id="A0A9D4U7J9"/>
<comment type="caution">
    <text evidence="1">The sequence shown here is derived from an EMBL/GenBank/DDBJ whole genome shotgun (WGS) entry which is preliminary data.</text>
</comment>
<dbReference type="Proteomes" id="UP000886520">
    <property type="component" value="Chromosome 22"/>
</dbReference>
<organism evidence="1 2">
    <name type="scientific">Adiantum capillus-veneris</name>
    <name type="common">Maidenhair fern</name>
    <dbReference type="NCBI Taxonomy" id="13818"/>
    <lineage>
        <taxon>Eukaryota</taxon>
        <taxon>Viridiplantae</taxon>
        <taxon>Streptophyta</taxon>
        <taxon>Embryophyta</taxon>
        <taxon>Tracheophyta</taxon>
        <taxon>Polypodiopsida</taxon>
        <taxon>Polypodiidae</taxon>
        <taxon>Polypodiales</taxon>
        <taxon>Pteridineae</taxon>
        <taxon>Pteridaceae</taxon>
        <taxon>Vittarioideae</taxon>
        <taxon>Adiantum</taxon>
    </lineage>
</organism>
<dbReference type="EMBL" id="JABFUD020000022">
    <property type="protein sequence ID" value="KAI5062463.1"/>
    <property type="molecule type" value="Genomic_DNA"/>
</dbReference>
<sequence>MHSVAQKLAEADEYHHGWEEYKCPFNQPDLFEYDRDDGEQIPIDREIEDDLQFGTEEERFFREQRASHHVLFSPIVGEAALTIRRQLVFNPIVLGNRLVPRRMTMALD</sequence>
<evidence type="ECO:0000313" key="1">
    <source>
        <dbReference type="EMBL" id="KAI5062463.1"/>
    </source>
</evidence>
<proteinExistence type="predicted"/>
<reference evidence="1" key="1">
    <citation type="submission" date="2021-01" db="EMBL/GenBank/DDBJ databases">
        <title>Adiantum capillus-veneris genome.</title>
        <authorList>
            <person name="Fang Y."/>
            <person name="Liao Q."/>
        </authorList>
    </citation>
    <scope>NUCLEOTIDE SEQUENCE</scope>
    <source>
        <strain evidence="1">H3</strain>
        <tissue evidence="1">Leaf</tissue>
    </source>
</reference>
<protein>
    <submittedName>
        <fullName evidence="1">Uncharacterized protein</fullName>
    </submittedName>
</protein>
<name>A0A9D4U7J9_ADICA</name>
<evidence type="ECO:0000313" key="2">
    <source>
        <dbReference type="Proteomes" id="UP000886520"/>
    </source>
</evidence>
<keyword evidence="2" id="KW-1185">Reference proteome</keyword>
<gene>
    <name evidence="1" type="ORF">GOP47_0023002</name>
</gene>